<evidence type="ECO:0000256" key="3">
    <source>
        <dbReference type="ARBA" id="ARBA00022692"/>
    </source>
</evidence>
<sequence length="647" mass="72782">MDSKDNVSNKNNTEVLKKSNDGFNGVQGFNFDRKNIEKYIGVQITFENLSYKVENRKYKKQLKEQKEKINSNGGAIDLESDGIKKIEKEKTILNNVSGVVEKGEMVALMGQSGSGKSTLLDILAKRKSTGKITGKILVNGKEIGDAYKKYCSYVTQEDTLLETSTVEETLKFYADLKLPDLNEDEKMKRVYQVLSDVGLSERANSKIGGILPGGMILKGLSGGEKKRVSIGCALVTNPSLLLLDEPTSGLDSTSALVVMRVLKNLTEKGVTVVSSIHQPSQKIFNLFNKVIVVVKGRILYIGSDVKGYLDSLGFINQEDLSTPDFCLDACNDIAKSSDFENIITKWEKHYREEIAPTICNDNLNIEIPKTVSIFYQYKVLQERAFKNFFRNKVGLLSRIVIAILIGLLLSTAFGGLENNQEDILNTLGYLFFFSLILHLIPFGSITLFLSIRTLFNAERASKIYTTLPFFLGPVLIEMVFGVLISFIAVIISYSISHLRWDVSSFILTYIVYLFIHLFSVLMIVSISNITGTVDLSFTYATGLSITFLLYTGFFITIDQLPRSFQWIHYLNPLHYGFVGLMIAQYKDREIECPINSACLYPNGNALIEHYSFENYTYGEALGILIVWTFAYFCLALFGLHYFNKEKR</sequence>
<dbReference type="GO" id="GO:0005524">
    <property type="term" value="F:ATP binding"/>
    <property type="evidence" value="ECO:0007669"/>
    <property type="project" value="UniProtKB-KW"/>
</dbReference>
<keyword evidence="3 8" id="KW-0812">Transmembrane</keyword>
<accession>F0Z9U3</accession>
<feature type="transmembrane region" description="Helical" evidence="8">
    <location>
        <begin position="505"/>
        <end position="524"/>
    </location>
</feature>
<dbReference type="GO" id="GO:0016020">
    <property type="term" value="C:membrane"/>
    <property type="evidence" value="ECO:0000318"/>
    <property type="project" value="GO_Central"/>
</dbReference>
<dbReference type="InterPro" id="IPR027417">
    <property type="entry name" value="P-loop_NTPase"/>
</dbReference>
<dbReference type="Pfam" id="PF19055">
    <property type="entry name" value="ABC2_membrane_7"/>
    <property type="match status" value="1"/>
</dbReference>
<keyword evidence="6 8" id="KW-1133">Transmembrane helix</keyword>
<dbReference type="EMBL" id="GL870960">
    <property type="protein sequence ID" value="EGC39273.1"/>
    <property type="molecule type" value="Genomic_DNA"/>
</dbReference>
<evidence type="ECO:0000256" key="6">
    <source>
        <dbReference type="ARBA" id="ARBA00022989"/>
    </source>
</evidence>
<dbReference type="GO" id="GO:0042626">
    <property type="term" value="F:ATPase-coupled transmembrane transporter activity"/>
    <property type="evidence" value="ECO:0000318"/>
    <property type="project" value="GO_Central"/>
</dbReference>
<dbReference type="Pfam" id="PF00005">
    <property type="entry name" value="ABC_tran"/>
    <property type="match status" value="1"/>
</dbReference>
<evidence type="ECO:0000313" key="11">
    <source>
        <dbReference type="Proteomes" id="UP000001064"/>
    </source>
</evidence>
<dbReference type="PANTHER" id="PTHR48041">
    <property type="entry name" value="ABC TRANSPORTER G FAMILY MEMBER 28"/>
    <property type="match status" value="1"/>
</dbReference>
<dbReference type="GO" id="GO:0031152">
    <property type="term" value="P:aggregation involved in sorocarp development"/>
    <property type="evidence" value="ECO:0007669"/>
    <property type="project" value="UniProtKB-ARBA"/>
</dbReference>
<feature type="domain" description="ABC transporter" evidence="9">
    <location>
        <begin position="78"/>
        <end position="320"/>
    </location>
</feature>
<dbReference type="InterPro" id="IPR003439">
    <property type="entry name" value="ABC_transporter-like_ATP-bd"/>
</dbReference>
<comment type="subcellular location">
    <subcellularLocation>
        <location evidence="1">Membrane</location>
        <topology evidence="1">Multi-pass membrane protein</topology>
    </subcellularLocation>
</comment>
<dbReference type="SUPFAM" id="SSF52540">
    <property type="entry name" value="P-loop containing nucleoside triphosphate hydrolases"/>
    <property type="match status" value="1"/>
</dbReference>
<feature type="transmembrane region" description="Helical" evidence="8">
    <location>
        <begin position="536"/>
        <end position="557"/>
    </location>
</feature>
<dbReference type="InterPro" id="IPR003593">
    <property type="entry name" value="AAA+_ATPase"/>
</dbReference>
<dbReference type="GeneID" id="10510082"/>
<keyword evidence="7 8" id="KW-0472">Membrane</keyword>
<keyword evidence="2" id="KW-0813">Transport</keyword>
<evidence type="ECO:0000313" key="10">
    <source>
        <dbReference type="EMBL" id="EGC39273.1"/>
    </source>
</evidence>
<evidence type="ECO:0000256" key="5">
    <source>
        <dbReference type="ARBA" id="ARBA00022840"/>
    </source>
</evidence>
<dbReference type="RefSeq" id="XP_003284177.1">
    <property type="nucleotide sequence ID" value="XM_003284129.1"/>
</dbReference>
<dbReference type="Gene3D" id="3.40.50.300">
    <property type="entry name" value="P-loop containing nucleotide triphosphate hydrolases"/>
    <property type="match status" value="1"/>
</dbReference>
<dbReference type="PROSITE" id="PS00211">
    <property type="entry name" value="ABC_TRANSPORTER_1"/>
    <property type="match status" value="1"/>
</dbReference>
<evidence type="ECO:0000259" key="9">
    <source>
        <dbReference type="PROSITE" id="PS50893"/>
    </source>
</evidence>
<evidence type="ECO:0000256" key="7">
    <source>
        <dbReference type="ARBA" id="ARBA00023136"/>
    </source>
</evidence>
<evidence type="ECO:0000256" key="4">
    <source>
        <dbReference type="ARBA" id="ARBA00022741"/>
    </source>
</evidence>
<keyword evidence="5" id="KW-0067">ATP-binding</keyword>
<dbReference type="GO" id="GO:0031288">
    <property type="term" value="P:sorocarp morphogenesis"/>
    <property type="evidence" value="ECO:0007669"/>
    <property type="project" value="UniProtKB-ARBA"/>
</dbReference>
<dbReference type="eggNOG" id="KOG0061">
    <property type="taxonomic scope" value="Eukaryota"/>
</dbReference>
<evidence type="ECO:0000256" key="1">
    <source>
        <dbReference type="ARBA" id="ARBA00004141"/>
    </source>
</evidence>
<dbReference type="InterPro" id="IPR050352">
    <property type="entry name" value="ABCG_transporters"/>
</dbReference>
<dbReference type="KEGG" id="dpp:DICPUDRAFT_27204"/>
<dbReference type="GO" id="GO:0055085">
    <property type="term" value="P:transmembrane transport"/>
    <property type="evidence" value="ECO:0000318"/>
    <property type="project" value="GO_Central"/>
</dbReference>
<dbReference type="OMA" id="MPRHLTY"/>
<dbReference type="FunCoup" id="F0Z9U3">
    <property type="interactions" value="7"/>
</dbReference>
<dbReference type="Proteomes" id="UP000001064">
    <property type="component" value="Unassembled WGS sequence"/>
</dbReference>
<dbReference type="Pfam" id="PF01061">
    <property type="entry name" value="ABC2_membrane"/>
    <property type="match status" value="1"/>
</dbReference>
<evidence type="ECO:0000256" key="8">
    <source>
        <dbReference type="SAM" id="Phobius"/>
    </source>
</evidence>
<evidence type="ECO:0000256" key="2">
    <source>
        <dbReference type="ARBA" id="ARBA00022448"/>
    </source>
</evidence>
<feature type="transmembrane region" description="Helical" evidence="8">
    <location>
        <begin position="428"/>
        <end position="455"/>
    </location>
</feature>
<keyword evidence="11" id="KW-1185">Reference proteome</keyword>
<dbReference type="InParanoid" id="F0Z9U3"/>
<proteinExistence type="predicted"/>
<protein>
    <recommendedName>
        <fullName evidence="9">ABC transporter domain-containing protein</fullName>
    </recommendedName>
</protein>
<dbReference type="InterPro" id="IPR043926">
    <property type="entry name" value="ABCG_dom"/>
</dbReference>
<dbReference type="CDD" id="cd03213">
    <property type="entry name" value="ABCG_EPDR"/>
    <property type="match status" value="1"/>
</dbReference>
<dbReference type="FunFam" id="3.40.50.300:FF:002300">
    <property type="entry name" value="ABC transporter G family protein"/>
    <property type="match status" value="1"/>
</dbReference>
<dbReference type="SMART" id="SM00382">
    <property type="entry name" value="AAA"/>
    <property type="match status" value="1"/>
</dbReference>
<keyword evidence="4" id="KW-0547">Nucleotide-binding</keyword>
<dbReference type="InterPro" id="IPR013525">
    <property type="entry name" value="ABC2_TM"/>
</dbReference>
<organism evidence="10 11">
    <name type="scientific">Dictyostelium purpureum</name>
    <name type="common">Slime mold</name>
    <dbReference type="NCBI Taxonomy" id="5786"/>
    <lineage>
        <taxon>Eukaryota</taxon>
        <taxon>Amoebozoa</taxon>
        <taxon>Evosea</taxon>
        <taxon>Eumycetozoa</taxon>
        <taxon>Dictyostelia</taxon>
        <taxon>Dictyosteliales</taxon>
        <taxon>Dictyosteliaceae</taxon>
        <taxon>Dictyostelium</taxon>
    </lineage>
</organism>
<gene>
    <name evidence="10" type="primary">ABCG28</name>
    <name evidence="10" type="ORF">DICPUDRAFT_27204</name>
</gene>
<feature type="transmembrane region" description="Helical" evidence="8">
    <location>
        <begin position="395"/>
        <end position="416"/>
    </location>
</feature>
<name>F0Z9U3_DICPU</name>
<dbReference type="OrthoDB" id="26425at2759"/>
<feature type="transmembrane region" description="Helical" evidence="8">
    <location>
        <begin position="620"/>
        <end position="642"/>
    </location>
</feature>
<dbReference type="GO" id="GO:0140359">
    <property type="term" value="F:ABC-type transporter activity"/>
    <property type="evidence" value="ECO:0007669"/>
    <property type="project" value="InterPro"/>
</dbReference>
<dbReference type="InterPro" id="IPR017871">
    <property type="entry name" value="ABC_transporter-like_CS"/>
</dbReference>
<dbReference type="AlphaFoldDB" id="F0Z9U3"/>
<feature type="transmembrane region" description="Helical" evidence="8">
    <location>
        <begin position="467"/>
        <end position="493"/>
    </location>
</feature>
<dbReference type="GO" id="GO:0016887">
    <property type="term" value="F:ATP hydrolysis activity"/>
    <property type="evidence" value="ECO:0007669"/>
    <property type="project" value="InterPro"/>
</dbReference>
<dbReference type="VEuPathDB" id="AmoebaDB:DICPUDRAFT_27204"/>
<dbReference type="PROSITE" id="PS50893">
    <property type="entry name" value="ABC_TRANSPORTER_2"/>
    <property type="match status" value="1"/>
</dbReference>
<reference evidence="11" key="1">
    <citation type="journal article" date="2011" name="Genome Biol.">
        <title>Comparative genomics of the social amoebae Dictyostelium discoideum and Dictyostelium purpureum.</title>
        <authorList>
            <consortium name="US DOE Joint Genome Institute (JGI-PGF)"/>
            <person name="Sucgang R."/>
            <person name="Kuo A."/>
            <person name="Tian X."/>
            <person name="Salerno W."/>
            <person name="Parikh A."/>
            <person name="Feasley C.L."/>
            <person name="Dalin E."/>
            <person name="Tu H."/>
            <person name="Huang E."/>
            <person name="Barry K."/>
            <person name="Lindquist E."/>
            <person name="Shapiro H."/>
            <person name="Bruce D."/>
            <person name="Schmutz J."/>
            <person name="Salamov A."/>
            <person name="Fey P."/>
            <person name="Gaudet P."/>
            <person name="Anjard C."/>
            <person name="Babu M.M."/>
            <person name="Basu S."/>
            <person name="Bushmanova Y."/>
            <person name="van der Wel H."/>
            <person name="Katoh-Kurasawa M."/>
            <person name="Dinh C."/>
            <person name="Coutinho P.M."/>
            <person name="Saito T."/>
            <person name="Elias M."/>
            <person name="Schaap P."/>
            <person name="Kay R.R."/>
            <person name="Henrissat B."/>
            <person name="Eichinger L."/>
            <person name="Rivero F."/>
            <person name="Putnam N.H."/>
            <person name="West C.M."/>
            <person name="Loomis W.F."/>
            <person name="Chisholm R.L."/>
            <person name="Shaulsky G."/>
            <person name="Strassmann J.E."/>
            <person name="Queller D.C."/>
            <person name="Kuspa A."/>
            <person name="Grigoriev I.V."/>
        </authorList>
    </citation>
    <scope>NUCLEOTIDE SEQUENCE [LARGE SCALE GENOMIC DNA]</scope>
    <source>
        <strain evidence="11">QSDP1</strain>
    </source>
</reference>
<dbReference type="PANTHER" id="PTHR48041:SF65">
    <property type="entry name" value="ABC TRANSPORTER G FAMILY MEMBER 4"/>
    <property type="match status" value="1"/>
</dbReference>